<name>A0A6G4TZD5_9ACTN</name>
<proteinExistence type="predicted"/>
<dbReference type="AlphaFoldDB" id="A0A6G4TZD5"/>
<keyword evidence="1" id="KW-0472">Membrane</keyword>
<feature type="transmembrane region" description="Helical" evidence="1">
    <location>
        <begin position="12"/>
        <end position="30"/>
    </location>
</feature>
<keyword evidence="1" id="KW-0812">Transmembrane</keyword>
<dbReference type="Proteomes" id="UP000481583">
    <property type="component" value="Unassembled WGS sequence"/>
</dbReference>
<evidence type="ECO:0000313" key="3">
    <source>
        <dbReference type="Proteomes" id="UP000481583"/>
    </source>
</evidence>
<feature type="transmembrane region" description="Helical" evidence="1">
    <location>
        <begin position="37"/>
        <end position="59"/>
    </location>
</feature>
<dbReference type="RefSeq" id="WP_165236708.1">
    <property type="nucleotide sequence ID" value="NZ_JAAKZV010000044.1"/>
</dbReference>
<protein>
    <submittedName>
        <fullName evidence="2">Uncharacterized protein</fullName>
    </submittedName>
</protein>
<keyword evidence="3" id="KW-1185">Reference proteome</keyword>
<evidence type="ECO:0000313" key="2">
    <source>
        <dbReference type="EMBL" id="NGN64816.1"/>
    </source>
</evidence>
<organism evidence="2 3">
    <name type="scientific">Streptomyces coryli</name>
    <dbReference type="NCBI Taxonomy" id="1128680"/>
    <lineage>
        <taxon>Bacteria</taxon>
        <taxon>Bacillati</taxon>
        <taxon>Actinomycetota</taxon>
        <taxon>Actinomycetes</taxon>
        <taxon>Kitasatosporales</taxon>
        <taxon>Streptomycetaceae</taxon>
        <taxon>Streptomyces</taxon>
    </lineage>
</organism>
<reference evidence="2 3" key="1">
    <citation type="submission" date="2020-02" db="EMBL/GenBank/DDBJ databases">
        <title>Whole-genome analyses of novel actinobacteria.</title>
        <authorList>
            <person name="Sahin N."/>
        </authorList>
    </citation>
    <scope>NUCLEOTIDE SEQUENCE [LARGE SCALE GENOMIC DNA]</scope>
    <source>
        <strain evidence="2 3">A7024</strain>
    </source>
</reference>
<dbReference type="EMBL" id="JAAKZV010000044">
    <property type="protein sequence ID" value="NGN64816.1"/>
    <property type="molecule type" value="Genomic_DNA"/>
</dbReference>
<gene>
    <name evidence="2" type="ORF">G5C51_13035</name>
</gene>
<accession>A0A6G4TZD5</accession>
<comment type="caution">
    <text evidence="2">The sequence shown here is derived from an EMBL/GenBank/DDBJ whole genome shotgun (WGS) entry which is preliminary data.</text>
</comment>
<sequence length="75" mass="7847">MAWANEGPHGATSVSISVGLLLFVFIVIFVRSGRLKVSHVIVCGLLGFYLAGTTVAPTIRSGLDSTAQMVSTLDP</sequence>
<evidence type="ECO:0000256" key="1">
    <source>
        <dbReference type="SAM" id="Phobius"/>
    </source>
</evidence>
<keyword evidence="1" id="KW-1133">Transmembrane helix</keyword>